<evidence type="ECO:0000313" key="2">
    <source>
        <dbReference type="EMBL" id="KAK6981266.1"/>
    </source>
</evidence>
<organism evidence="2 3">
    <name type="scientific">Favolaschia claudopus</name>
    <dbReference type="NCBI Taxonomy" id="2862362"/>
    <lineage>
        <taxon>Eukaryota</taxon>
        <taxon>Fungi</taxon>
        <taxon>Dikarya</taxon>
        <taxon>Basidiomycota</taxon>
        <taxon>Agaricomycotina</taxon>
        <taxon>Agaricomycetes</taxon>
        <taxon>Agaricomycetidae</taxon>
        <taxon>Agaricales</taxon>
        <taxon>Marasmiineae</taxon>
        <taxon>Mycenaceae</taxon>
        <taxon>Favolaschia</taxon>
    </lineage>
</organism>
<dbReference type="InterPro" id="IPR021109">
    <property type="entry name" value="Peptidase_aspartic_dom_sf"/>
</dbReference>
<comment type="caution">
    <text evidence="2">The sequence shown here is derived from an EMBL/GenBank/DDBJ whole genome shotgun (WGS) entry which is preliminary data.</text>
</comment>
<sequence length="526" mass="58525">MSSAKAVATVTHPKPDRCPILNPFWRLAPSLLRPEVLQQWRRACQKYLKNCKDRTADDLVSYVADEMREPILQKWYLASQTRIDGLKLDAYITELGSLMLEKGWEGKMRRQILGAKMKVGQPFADWAYEIQNLNAILSQAAATFAVDDSHLKNILDAGLTEDLQKDLDTEPILASELNAWIAEVKGRDDRLKFETERMQVVVQETLRSKPKGKPSLLDRLSSPKPTLALRLSSPSPAAVQKCPPLTDGEKALLDLHDGCRRCRQFYIGHRTLNCDGTFPDAATYKTLTQADAVAQAAARGKTLKVKREPAAAVRPKDKDILAADYEESDSDSDGYVLPPLTVPHLYVNLTLSGPSISDFPIPVRSLLDIGCPSIVISDTLVTKLGLRRYPLPLEEDNLSSLSESPLSCREYVKLKVSSGDGNWTSGVVRANVNVGLCIPLILGMPFLAAEHIVIDSEQRTAVDKRTGFDLLNNPLYPPRQWQPEWVIPPPTPKKPKRKPPVSEPIPFSRSADLPLYKSCFKTKMLG</sequence>
<evidence type="ECO:0000256" key="1">
    <source>
        <dbReference type="SAM" id="MobiDB-lite"/>
    </source>
</evidence>
<dbReference type="EMBL" id="JAWWNJ010000152">
    <property type="protein sequence ID" value="KAK6981266.1"/>
    <property type="molecule type" value="Genomic_DNA"/>
</dbReference>
<dbReference type="Gene3D" id="2.40.70.10">
    <property type="entry name" value="Acid Proteases"/>
    <property type="match status" value="1"/>
</dbReference>
<protein>
    <submittedName>
        <fullName evidence="2">Uncharacterized protein</fullName>
    </submittedName>
</protein>
<evidence type="ECO:0000313" key="3">
    <source>
        <dbReference type="Proteomes" id="UP001362999"/>
    </source>
</evidence>
<reference evidence="2 3" key="1">
    <citation type="journal article" date="2024" name="J Genomics">
        <title>Draft genome sequencing and assembly of Favolaschia claudopus CIRM-BRFM 2984 isolated from oak limbs.</title>
        <authorList>
            <person name="Navarro D."/>
            <person name="Drula E."/>
            <person name="Chaduli D."/>
            <person name="Cazenave R."/>
            <person name="Ahrendt S."/>
            <person name="Wang J."/>
            <person name="Lipzen A."/>
            <person name="Daum C."/>
            <person name="Barry K."/>
            <person name="Grigoriev I.V."/>
            <person name="Favel A."/>
            <person name="Rosso M.N."/>
            <person name="Martin F."/>
        </authorList>
    </citation>
    <scope>NUCLEOTIDE SEQUENCE [LARGE SCALE GENOMIC DNA]</scope>
    <source>
        <strain evidence="2 3">CIRM-BRFM 2984</strain>
    </source>
</reference>
<dbReference type="AlphaFoldDB" id="A0AAV9ZGR7"/>
<accession>A0AAV9ZGR7</accession>
<proteinExistence type="predicted"/>
<feature type="region of interest" description="Disordered" evidence="1">
    <location>
        <begin position="482"/>
        <end position="506"/>
    </location>
</feature>
<dbReference type="Proteomes" id="UP001362999">
    <property type="component" value="Unassembled WGS sequence"/>
</dbReference>
<name>A0AAV9ZGR7_9AGAR</name>
<keyword evidence="3" id="KW-1185">Reference proteome</keyword>
<gene>
    <name evidence="2" type="ORF">R3P38DRAFT_3464440</name>
</gene>